<dbReference type="PRINTS" id="PR00368">
    <property type="entry name" value="FADPNR"/>
</dbReference>
<feature type="domain" description="FAD/NAD(P)-binding" evidence="5">
    <location>
        <begin position="4"/>
        <end position="295"/>
    </location>
</feature>
<organism evidence="7 8">
    <name type="scientific">Nocardiopsis mangrovi</name>
    <dbReference type="NCBI Taxonomy" id="1179818"/>
    <lineage>
        <taxon>Bacteria</taxon>
        <taxon>Bacillati</taxon>
        <taxon>Actinomycetota</taxon>
        <taxon>Actinomycetes</taxon>
        <taxon>Streptosporangiales</taxon>
        <taxon>Nocardiopsidaceae</taxon>
        <taxon>Nocardiopsis</taxon>
    </lineage>
</organism>
<evidence type="ECO:0000259" key="6">
    <source>
        <dbReference type="Pfam" id="PF14759"/>
    </source>
</evidence>
<name>A0ABV9DYI1_9ACTN</name>
<dbReference type="Pfam" id="PF14759">
    <property type="entry name" value="Reductase_C"/>
    <property type="match status" value="1"/>
</dbReference>
<keyword evidence="2" id="KW-0285">Flavoprotein</keyword>
<comment type="cofactor">
    <cofactor evidence="1">
        <name>FAD</name>
        <dbReference type="ChEBI" id="CHEBI:57692"/>
    </cofactor>
</comment>
<dbReference type="SUPFAM" id="SSF51905">
    <property type="entry name" value="FAD/NAD(P)-binding domain"/>
    <property type="match status" value="1"/>
</dbReference>
<proteinExistence type="predicted"/>
<dbReference type="InterPro" id="IPR028202">
    <property type="entry name" value="Reductase_C"/>
</dbReference>
<dbReference type="RefSeq" id="WP_378576669.1">
    <property type="nucleotide sequence ID" value="NZ_JBHSFQ010000019.1"/>
</dbReference>
<dbReference type="EMBL" id="JBHSFQ010000019">
    <property type="protein sequence ID" value="MFC4563956.1"/>
    <property type="molecule type" value="Genomic_DNA"/>
</dbReference>
<dbReference type="PRINTS" id="PR00411">
    <property type="entry name" value="PNDRDTASEI"/>
</dbReference>
<gene>
    <name evidence="7" type="ORF">ACFO4E_19010</name>
</gene>
<evidence type="ECO:0000256" key="4">
    <source>
        <dbReference type="ARBA" id="ARBA00023002"/>
    </source>
</evidence>
<reference evidence="8" key="1">
    <citation type="journal article" date="2019" name="Int. J. Syst. Evol. Microbiol.">
        <title>The Global Catalogue of Microorganisms (GCM) 10K type strain sequencing project: providing services to taxonomists for standard genome sequencing and annotation.</title>
        <authorList>
            <consortium name="The Broad Institute Genomics Platform"/>
            <consortium name="The Broad Institute Genome Sequencing Center for Infectious Disease"/>
            <person name="Wu L."/>
            <person name="Ma J."/>
        </authorList>
    </citation>
    <scope>NUCLEOTIDE SEQUENCE [LARGE SCALE GENOMIC DNA]</scope>
    <source>
        <strain evidence="8">XZYJ18</strain>
    </source>
</reference>
<keyword evidence="3" id="KW-0274">FAD</keyword>
<dbReference type="Gene3D" id="3.30.390.30">
    <property type="match status" value="1"/>
</dbReference>
<dbReference type="InterPro" id="IPR016156">
    <property type="entry name" value="FAD/NAD-linked_Rdtase_dimer_sf"/>
</dbReference>
<keyword evidence="8" id="KW-1185">Reference proteome</keyword>
<accession>A0ABV9DYI1</accession>
<evidence type="ECO:0000259" key="5">
    <source>
        <dbReference type="Pfam" id="PF07992"/>
    </source>
</evidence>
<dbReference type="Gene3D" id="3.50.50.60">
    <property type="entry name" value="FAD/NAD(P)-binding domain"/>
    <property type="match status" value="2"/>
</dbReference>
<feature type="domain" description="Reductase C-terminal" evidence="6">
    <location>
        <begin position="319"/>
        <end position="383"/>
    </location>
</feature>
<protein>
    <submittedName>
        <fullName evidence="7">NAD(P)/FAD-dependent oxidoreductase</fullName>
    </submittedName>
</protein>
<evidence type="ECO:0000256" key="3">
    <source>
        <dbReference type="ARBA" id="ARBA00022827"/>
    </source>
</evidence>
<dbReference type="InterPro" id="IPR036188">
    <property type="entry name" value="FAD/NAD-bd_sf"/>
</dbReference>
<dbReference type="Pfam" id="PF07992">
    <property type="entry name" value="Pyr_redox_2"/>
    <property type="match status" value="1"/>
</dbReference>
<evidence type="ECO:0000256" key="1">
    <source>
        <dbReference type="ARBA" id="ARBA00001974"/>
    </source>
</evidence>
<evidence type="ECO:0000313" key="7">
    <source>
        <dbReference type="EMBL" id="MFC4563956.1"/>
    </source>
</evidence>
<dbReference type="SUPFAM" id="SSF55424">
    <property type="entry name" value="FAD/NAD-linked reductases, dimerisation (C-terminal) domain"/>
    <property type="match status" value="1"/>
</dbReference>
<dbReference type="PANTHER" id="PTHR43557:SF2">
    <property type="entry name" value="RIESKE DOMAIN-CONTAINING PROTEIN-RELATED"/>
    <property type="match status" value="1"/>
</dbReference>
<dbReference type="InterPro" id="IPR023753">
    <property type="entry name" value="FAD/NAD-binding_dom"/>
</dbReference>
<evidence type="ECO:0000256" key="2">
    <source>
        <dbReference type="ARBA" id="ARBA00022630"/>
    </source>
</evidence>
<comment type="caution">
    <text evidence="7">The sequence shown here is derived from an EMBL/GenBank/DDBJ whole genome shotgun (WGS) entry which is preliminary data.</text>
</comment>
<dbReference type="Proteomes" id="UP001595923">
    <property type="component" value="Unassembled WGS sequence"/>
</dbReference>
<evidence type="ECO:0000313" key="8">
    <source>
        <dbReference type="Proteomes" id="UP001595923"/>
    </source>
</evidence>
<dbReference type="InterPro" id="IPR050446">
    <property type="entry name" value="FAD-oxidoreductase/Apoptosis"/>
</dbReference>
<keyword evidence="4" id="KW-0560">Oxidoreductase</keyword>
<dbReference type="PANTHER" id="PTHR43557">
    <property type="entry name" value="APOPTOSIS-INDUCING FACTOR 1"/>
    <property type="match status" value="1"/>
</dbReference>
<sequence>MRAVTVVGASLAGLGAARALREQGFDGTLTVVGEEAHAPYDRPPLSKDFLLGKAGPADLALHDDADSGLDIRWRLGTRATGLDPRRRAVLLDDGSELAGDGVVIATGATPRRLPGTGGPAGVHVLRTLDHAEALRADLTAGTPRVAVVGGSFIGAEIASACSALGLETTVIEAAPLPLAPVLGEQMAAHCAALHADAGVRLLCGTGVARLLGAGRVTGVELADGRRVPADVVVVGIGARPVTGWLAGSGVEVDDGVVCDPGCRTSLPGVVAAGDVARLRSGGGGSARAEHWSSANDQPAVAVRNLLAGATVQEYRRTPYFWSDQYGVRIQFAGEARPGDTVRVVDGSPAARSFAAVYERGGTATAALALNRPRPFTRLRRTIAA</sequence>